<proteinExistence type="inferred from homology"/>
<feature type="transmembrane region" description="Helical" evidence="12">
    <location>
        <begin position="309"/>
        <end position="327"/>
    </location>
</feature>
<evidence type="ECO:0000256" key="9">
    <source>
        <dbReference type="ARBA" id="ARBA00023224"/>
    </source>
</evidence>
<sequence length="368" mass="42273">KINRIKKNGSVFFSIVFQMEFSEEDDYEDIFNESDFFNYSYSDYPTVCDKEEVRTFGKVFLPIIYALALIIGLAGNSLVVAIYIYYKKLKTMTDVYIFNLAIADLLLLFTLPFWAADAVHGWKLGETMCKITSMLYVMNFSCGMFFLACISVDRYLAIKTGRIKTNHCLFICFLVWATSFILGIPELIFSTVKMPQSRKICISVYPSSMARPAKATLEILEVLLSFVIPFLIMLFCYSKVSQALWKTANVKKWKAFKVLMVVVGVFIVTQLPFNIIKFCRAMDIIYILITQCEDSKRLDMATQITESMALLHSCVNPIIYAFVGASFKHHIARMFKSFSYRQRRRKEPENEISLNSETGSQITSSFTI</sequence>
<dbReference type="PANTHER" id="PTHR10489">
    <property type="entry name" value="CELL ADHESION MOLECULE"/>
    <property type="match status" value="1"/>
</dbReference>
<dbReference type="GO" id="GO:0005044">
    <property type="term" value="F:scavenger receptor activity"/>
    <property type="evidence" value="ECO:0007669"/>
    <property type="project" value="InterPro"/>
</dbReference>
<keyword evidence="6 12" id="KW-0472">Membrane</keyword>
<dbReference type="STRING" id="7918.ENSLOCP00000022235"/>
<dbReference type="GO" id="GO:0019722">
    <property type="term" value="P:calcium-mediated signaling"/>
    <property type="evidence" value="ECO:0000318"/>
    <property type="project" value="GO_Central"/>
</dbReference>
<evidence type="ECO:0000256" key="1">
    <source>
        <dbReference type="ARBA" id="ARBA00004651"/>
    </source>
</evidence>
<reference evidence="15" key="1">
    <citation type="submission" date="2011-12" db="EMBL/GenBank/DDBJ databases">
        <title>The Draft Genome of Lepisosteus oculatus.</title>
        <authorList>
            <consortium name="The Broad Institute Genome Assembly &amp; Analysis Group"/>
            <consortium name="Computational R&amp;D Group"/>
            <consortium name="and Sequencing Platform"/>
            <person name="Di Palma F."/>
            <person name="Alfoldi J."/>
            <person name="Johnson J."/>
            <person name="Berlin A."/>
            <person name="Gnerre S."/>
            <person name="Jaffe D."/>
            <person name="MacCallum I."/>
            <person name="Young S."/>
            <person name="Walker B.J."/>
            <person name="Lander E.S."/>
            <person name="Lindblad-Toh K."/>
        </authorList>
    </citation>
    <scope>NUCLEOTIDE SEQUENCE [LARGE SCALE GENOMIC DNA]</scope>
</reference>
<feature type="compositionally biased region" description="Polar residues" evidence="11">
    <location>
        <begin position="352"/>
        <end position="368"/>
    </location>
</feature>
<dbReference type="GO" id="GO:0019957">
    <property type="term" value="F:C-C chemokine binding"/>
    <property type="evidence" value="ECO:0000318"/>
    <property type="project" value="GO_Central"/>
</dbReference>
<dbReference type="PROSITE" id="PS00237">
    <property type="entry name" value="G_PROTEIN_RECEP_F1_1"/>
    <property type="match status" value="1"/>
</dbReference>
<dbReference type="OMA" id="YNVVKLC"/>
<dbReference type="GO" id="GO:0007204">
    <property type="term" value="P:positive regulation of cytosolic calcium ion concentration"/>
    <property type="evidence" value="ECO:0000318"/>
    <property type="project" value="GO_Central"/>
</dbReference>
<evidence type="ECO:0000313" key="15">
    <source>
        <dbReference type="Proteomes" id="UP000018468"/>
    </source>
</evidence>
<dbReference type="Pfam" id="PF00001">
    <property type="entry name" value="7tm_1"/>
    <property type="match status" value="1"/>
</dbReference>
<feature type="transmembrane region" description="Helical" evidence="12">
    <location>
        <begin position="63"/>
        <end position="86"/>
    </location>
</feature>
<accession>W5NNM6</accession>
<dbReference type="Gene3D" id="1.20.1070.10">
    <property type="entry name" value="Rhodopsin 7-helix transmembrane proteins"/>
    <property type="match status" value="1"/>
</dbReference>
<name>W5NNM6_LEPOC</name>
<reference evidence="14" key="3">
    <citation type="submission" date="2025-09" db="UniProtKB">
        <authorList>
            <consortium name="Ensembl"/>
        </authorList>
    </citation>
    <scope>IDENTIFICATION</scope>
</reference>
<keyword evidence="2" id="KW-1003">Cell membrane</keyword>
<keyword evidence="3 10" id="KW-0812">Transmembrane</keyword>
<dbReference type="AlphaFoldDB" id="W5NNM6"/>
<evidence type="ECO:0000256" key="10">
    <source>
        <dbReference type="RuleBase" id="RU000688"/>
    </source>
</evidence>
<keyword evidence="8" id="KW-0325">Glycoprotein</keyword>
<evidence type="ECO:0000256" key="3">
    <source>
        <dbReference type="ARBA" id="ARBA00022692"/>
    </source>
</evidence>
<dbReference type="InterPro" id="IPR005383">
    <property type="entry name" value="ACKR4"/>
</dbReference>
<dbReference type="Ensembl" id="ENSLOCT00000022276.1">
    <property type="protein sequence ID" value="ENSLOCP00000022235.1"/>
    <property type="gene ID" value="ENSLOCG00000018134.1"/>
</dbReference>
<evidence type="ECO:0000256" key="5">
    <source>
        <dbReference type="ARBA" id="ARBA00023040"/>
    </source>
</evidence>
<comment type="subcellular location">
    <subcellularLocation>
        <location evidence="1">Cell membrane</location>
        <topology evidence="1">Multi-pass membrane protein</topology>
    </subcellularLocation>
</comment>
<dbReference type="InterPro" id="IPR017452">
    <property type="entry name" value="GPCR_Rhodpsn_7TM"/>
</dbReference>
<dbReference type="eggNOG" id="KOG3656">
    <property type="taxonomic scope" value="Eukaryota"/>
</dbReference>
<evidence type="ECO:0000256" key="7">
    <source>
        <dbReference type="ARBA" id="ARBA00023170"/>
    </source>
</evidence>
<reference evidence="14" key="2">
    <citation type="submission" date="2025-08" db="UniProtKB">
        <authorList>
            <consortium name="Ensembl"/>
        </authorList>
    </citation>
    <scope>IDENTIFICATION</scope>
</reference>
<feature type="transmembrane region" description="Helical" evidence="12">
    <location>
        <begin position="219"/>
        <end position="237"/>
    </location>
</feature>
<feature type="domain" description="G-protein coupled receptors family 1 profile" evidence="13">
    <location>
        <begin position="75"/>
        <end position="320"/>
    </location>
</feature>
<dbReference type="EMBL" id="AHAT01031829">
    <property type="status" value="NOT_ANNOTATED_CDS"/>
    <property type="molecule type" value="Genomic_DNA"/>
</dbReference>
<organism evidence="14 15">
    <name type="scientific">Lepisosteus oculatus</name>
    <name type="common">Spotted gar</name>
    <dbReference type="NCBI Taxonomy" id="7918"/>
    <lineage>
        <taxon>Eukaryota</taxon>
        <taxon>Metazoa</taxon>
        <taxon>Chordata</taxon>
        <taxon>Craniata</taxon>
        <taxon>Vertebrata</taxon>
        <taxon>Euteleostomi</taxon>
        <taxon>Actinopterygii</taxon>
        <taxon>Neopterygii</taxon>
        <taxon>Holostei</taxon>
        <taxon>Semionotiformes</taxon>
        <taxon>Lepisosteidae</taxon>
        <taxon>Lepisosteus</taxon>
    </lineage>
</organism>
<feature type="transmembrane region" description="Helical" evidence="12">
    <location>
        <begin position="168"/>
        <end position="189"/>
    </location>
</feature>
<evidence type="ECO:0000313" key="14">
    <source>
        <dbReference type="Ensembl" id="ENSLOCP00000022235.1"/>
    </source>
</evidence>
<protein>
    <submittedName>
        <fullName evidence="14">Atypical chemokine receptor 4a</fullName>
    </submittedName>
</protein>
<dbReference type="GO" id="GO:0009897">
    <property type="term" value="C:external side of plasma membrane"/>
    <property type="evidence" value="ECO:0000318"/>
    <property type="project" value="GO_Central"/>
</dbReference>
<dbReference type="GO" id="GO:0006955">
    <property type="term" value="P:immune response"/>
    <property type="evidence" value="ECO:0000318"/>
    <property type="project" value="GO_Central"/>
</dbReference>
<comment type="similarity">
    <text evidence="10">Belongs to the G-protein coupled receptor 1 family.</text>
</comment>
<dbReference type="InterPro" id="IPR000276">
    <property type="entry name" value="GPCR_Rhodpsn"/>
</dbReference>
<dbReference type="PRINTS" id="PR01558">
    <property type="entry name" value="CHEMOKINER11"/>
</dbReference>
<dbReference type="SUPFAM" id="SSF81321">
    <property type="entry name" value="Family A G protein-coupled receptor-like"/>
    <property type="match status" value="1"/>
</dbReference>
<dbReference type="FunFam" id="1.20.1070.10:FF:000035">
    <property type="entry name" value="C-C chemokine receptor type 6"/>
    <property type="match status" value="1"/>
</dbReference>
<evidence type="ECO:0000256" key="4">
    <source>
        <dbReference type="ARBA" id="ARBA00022989"/>
    </source>
</evidence>
<dbReference type="PRINTS" id="PR00657">
    <property type="entry name" value="CCCHEMOKINER"/>
</dbReference>
<keyword evidence="9 10" id="KW-0807">Transducer</keyword>
<keyword evidence="5 10" id="KW-0297">G-protein coupled receptor</keyword>
<dbReference type="PRINTS" id="PR00237">
    <property type="entry name" value="GPCRRHODOPSN"/>
</dbReference>
<evidence type="ECO:0000256" key="11">
    <source>
        <dbReference type="SAM" id="MobiDB-lite"/>
    </source>
</evidence>
<dbReference type="GO" id="GO:0060326">
    <property type="term" value="P:cell chemotaxis"/>
    <property type="evidence" value="ECO:0000318"/>
    <property type="project" value="GO_Central"/>
</dbReference>
<feature type="transmembrane region" description="Helical" evidence="12">
    <location>
        <begin position="135"/>
        <end position="156"/>
    </location>
</feature>
<dbReference type="GO" id="GO:0016493">
    <property type="term" value="F:C-C chemokine receptor activity"/>
    <property type="evidence" value="ECO:0000318"/>
    <property type="project" value="GO_Central"/>
</dbReference>
<feature type="transmembrane region" description="Helical" evidence="12">
    <location>
        <begin position="258"/>
        <end position="289"/>
    </location>
</feature>
<dbReference type="GeneTree" id="ENSGT01030000234667"/>
<keyword evidence="7 10" id="KW-0675">Receptor</keyword>
<evidence type="ECO:0000256" key="12">
    <source>
        <dbReference type="SAM" id="Phobius"/>
    </source>
</evidence>
<dbReference type="InterPro" id="IPR000355">
    <property type="entry name" value="Chemokine_rcpt"/>
</dbReference>
<dbReference type="Proteomes" id="UP000018468">
    <property type="component" value="Linkage group LG9"/>
</dbReference>
<keyword evidence="4 12" id="KW-1133">Transmembrane helix</keyword>
<dbReference type="Bgee" id="ENSLOCG00000018134">
    <property type="expression patterns" value="Expressed in zone of skin and 12 other cell types or tissues"/>
</dbReference>
<evidence type="ECO:0000256" key="8">
    <source>
        <dbReference type="ARBA" id="ARBA00023180"/>
    </source>
</evidence>
<feature type="region of interest" description="Disordered" evidence="11">
    <location>
        <begin position="349"/>
        <end position="368"/>
    </location>
</feature>
<evidence type="ECO:0000256" key="2">
    <source>
        <dbReference type="ARBA" id="ARBA00022475"/>
    </source>
</evidence>
<evidence type="ECO:0000256" key="6">
    <source>
        <dbReference type="ARBA" id="ARBA00023136"/>
    </source>
</evidence>
<dbReference type="PANTHER" id="PTHR10489:SF733">
    <property type="entry name" value="ATYPICAL CHEMOKINE RECEPTOR 4"/>
    <property type="match status" value="1"/>
</dbReference>
<dbReference type="InterPro" id="IPR050119">
    <property type="entry name" value="CCR1-9-like"/>
</dbReference>
<keyword evidence="15" id="KW-1185">Reference proteome</keyword>
<dbReference type="PROSITE" id="PS50262">
    <property type="entry name" value="G_PROTEIN_RECEP_F1_2"/>
    <property type="match status" value="1"/>
</dbReference>
<feature type="transmembrane region" description="Helical" evidence="12">
    <location>
        <begin position="95"/>
        <end position="115"/>
    </location>
</feature>
<dbReference type="InParanoid" id="W5NNM6"/>
<evidence type="ECO:0000259" key="13">
    <source>
        <dbReference type="PROSITE" id="PS50262"/>
    </source>
</evidence>
<dbReference type="HOGENOM" id="CLU_009579_8_3_1"/>